<accession>A0A4Z2IRQ6</accession>
<protein>
    <submittedName>
        <fullName evidence="2">Uncharacterized protein</fullName>
    </submittedName>
</protein>
<name>A0A4Z2IRQ6_9TELE</name>
<evidence type="ECO:0000313" key="2">
    <source>
        <dbReference type="EMBL" id="TNN80700.1"/>
    </source>
</evidence>
<dbReference type="Proteomes" id="UP000314294">
    <property type="component" value="Unassembled WGS sequence"/>
</dbReference>
<organism evidence="2 3">
    <name type="scientific">Liparis tanakae</name>
    <name type="common">Tanaka's snailfish</name>
    <dbReference type="NCBI Taxonomy" id="230148"/>
    <lineage>
        <taxon>Eukaryota</taxon>
        <taxon>Metazoa</taxon>
        <taxon>Chordata</taxon>
        <taxon>Craniata</taxon>
        <taxon>Vertebrata</taxon>
        <taxon>Euteleostomi</taxon>
        <taxon>Actinopterygii</taxon>
        <taxon>Neopterygii</taxon>
        <taxon>Teleostei</taxon>
        <taxon>Neoteleostei</taxon>
        <taxon>Acanthomorphata</taxon>
        <taxon>Eupercaria</taxon>
        <taxon>Perciformes</taxon>
        <taxon>Cottioidei</taxon>
        <taxon>Cottales</taxon>
        <taxon>Liparidae</taxon>
        <taxon>Liparis</taxon>
    </lineage>
</organism>
<dbReference type="AlphaFoldDB" id="A0A4Z2IRQ6"/>
<feature type="region of interest" description="Disordered" evidence="1">
    <location>
        <begin position="81"/>
        <end position="106"/>
    </location>
</feature>
<keyword evidence="3" id="KW-1185">Reference proteome</keyword>
<dbReference type="EMBL" id="SRLO01000052">
    <property type="protein sequence ID" value="TNN80700.1"/>
    <property type="molecule type" value="Genomic_DNA"/>
</dbReference>
<proteinExistence type="predicted"/>
<reference evidence="2 3" key="1">
    <citation type="submission" date="2019-03" db="EMBL/GenBank/DDBJ databases">
        <title>First draft genome of Liparis tanakae, snailfish: a comprehensive survey of snailfish specific genes.</title>
        <authorList>
            <person name="Kim W."/>
            <person name="Song I."/>
            <person name="Jeong J.-H."/>
            <person name="Kim D."/>
            <person name="Kim S."/>
            <person name="Ryu S."/>
            <person name="Song J.Y."/>
            <person name="Lee S.K."/>
        </authorList>
    </citation>
    <scope>NUCLEOTIDE SEQUENCE [LARGE SCALE GENOMIC DNA]</scope>
    <source>
        <tissue evidence="2">Muscle</tissue>
    </source>
</reference>
<comment type="caution">
    <text evidence="2">The sequence shown here is derived from an EMBL/GenBank/DDBJ whole genome shotgun (WGS) entry which is preliminary data.</text>
</comment>
<evidence type="ECO:0000313" key="3">
    <source>
        <dbReference type="Proteomes" id="UP000314294"/>
    </source>
</evidence>
<evidence type="ECO:0000256" key="1">
    <source>
        <dbReference type="SAM" id="MobiDB-lite"/>
    </source>
</evidence>
<dbReference type="OrthoDB" id="8964090at2759"/>
<gene>
    <name evidence="2" type="ORF">EYF80_009051</name>
</gene>
<sequence>MTESYDVEANLIAFKGTAERDGWKDEAFLLPSLRGQFSIAQMEDPNLLHARMQQCHIMRAWVEDGALGDQAQDEGALGDRAQDVGALGSARTGARGAEARRDGPEEILVGYTKTKYPMRNL</sequence>